<keyword evidence="6" id="KW-0539">Nucleus</keyword>
<dbReference type="InterPro" id="IPR001138">
    <property type="entry name" value="Zn2Cys6_DnaBD"/>
</dbReference>
<keyword evidence="10" id="KW-1185">Reference proteome</keyword>
<accession>A0A3D8QH09</accession>
<evidence type="ECO:0000313" key="10">
    <source>
        <dbReference type="Proteomes" id="UP000256690"/>
    </source>
</evidence>
<keyword evidence="1" id="KW-0479">Metal-binding</keyword>
<dbReference type="AlphaFoldDB" id="A0A3D8QH09"/>
<feature type="region of interest" description="Disordered" evidence="7">
    <location>
        <begin position="612"/>
        <end position="665"/>
    </location>
</feature>
<gene>
    <name evidence="9" type="ORF">DSM5745_10621</name>
</gene>
<proteinExistence type="predicted"/>
<dbReference type="GO" id="GO:0008270">
    <property type="term" value="F:zinc ion binding"/>
    <property type="evidence" value="ECO:0007669"/>
    <property type="project" value="InterPro"/>
</dbReference>
<dbReference type="CDD" id="cd00067">
    <property type="entry name" value="GAL4"/>
    <property type="match status" value="1"/>
</dbReference>
<dbReference type="GO" id="GO:0006351">
    <property type="term" value="P:DNA-templated transcription"/>
    <property type="evidence" value="ECO:0007669"/>
    <property type="project" value="InterPro"/>
</dbReference>
<dbReference type="STRING" id="1810919.A0A3D8QH09"/>
<evidence type="ECO:0000256" key="5">
    <source>
        <dbReference type="ARBA" id="ARBA00023163"/>
    </source>
</evidence>
<dbReference type="EMBL" id="PVWQ01000017">
    <property type="protein sequence ID" value="RDW61123.1"/>
    <property type="molecule type" value="Genomic_DNA"/>
</dbReference>
<protein>
    <recommendedName>
        <fullName evidence="8">Zn(2)-C6 fungal-type domain-containing protein</fullName>
    </recommendedName>
</protein>
<name>A0A3D8QH09_9EURO</name>
<evidence type="ECO:0000256" key="6">
    <source>
        <dbReference type="ARBA" id="ARBA00023242"/>
    </source>
</evidence>
<keyword evidence="3" id="KW-0805">Transcription regulation</keyword>
<dbReference type="SMART" id="SM00906">
    <property type="entry name" value="Fungal_trans"/>
    <property type="match status" value="1"/>
</dbReference>
<keyword evidence="4" id="KW-0238">DNA-binding</keyword>
<feature type="compositionally biased region" description="Basic and acidic residues" evidence="7">
    <location>
        <begin position="54"/>
        <end position="93"/>
    </location>
</feature>
<evidence type="ECO:0000256" key="2">
    <source>
        <dbReference type="ARBA" id="ARBA00022833"/>
    </source>
</evidence>
<dbReference type="CDD" id="cd12148">
    <property type="entry name" value="fungal_TF_MHR"/>
    <property type="match status" value="1"/>
</dbReference>
<dbReference type="RefSeq" id="XP_026598655.1">
    <property type="nucleotide sequence ID" value="XM_026752637.1"/>
</dbReference>
<dbReference type="InterPro" id="IPR007219">
    <property type="entry name" value="XnlR_reg_dom"/>
</dbReference>
<dbReference type="Proteomes" id="UP000256690">
    <property type="component" value="Unassembled WGS sequence"/>
</dbReference>
<dbReference type="Pfam" id="PF00172">
    <property type="entry name" value="Zn_clus"/>
    <property type="match status" value="1"/>
</dbReference>
<feature type="domain" description="Zn(2)-C6 fungal-type" evidence="8">
    <location>
        <begin position="16"/>
        <end position="46"/>
    </location>
</feature>
<dbReference type="GO" id="GO:0000981">
    <property type="term" value="F:DNA-binding transcription factor activity, RNA polymerase II-specific"/>
    <property type="evidence" value="ECO:0007669"/>
    <property type="project" value="InterPro"/>
</dbReference>
<dbReference type="PANTHER" id="PTHR47171:SF2">
    <property type="entry name" value="TRANSCRIPTION FACTOR, PUTATIVE-RELATED"/>
    <property type="match status" value="1"/>
</dbReference>
<evidence type="ECO:0000259" key="8">
    <source>
        <dbReference type="PROSITE" id="PS50048"/>
    </source>
</evidence>
<organism evidence="9 10">
    <name type="scientific">Aspergillus mulundensis</name>
    <dbReference type="NCBI Taxonomy" id="1810919"/>
    <lineage>
        <taxon>Eukaryota</taxon>
        <taxon>Fungi</taxon>
        <taxon>Dikarya</taxon>
        <taxon>Ascomycota</taxon>
        <taxon>Pezizomycotina</taxon>
        <taxon>Eurotiomycetes</taxon>
        <taxon>Eurotiomycetidae</taxon>
        <taxon>Eurotiales</taxon>
        <taxon>Aspergillaceae</taxon>
        <taxon>Aspergillus</taxon>
        <taxon>Aspergillus subgen. Nidulantes</taxon>
    </lineage>
</organism>
<dbReference type="GeneID" id="38120991"/>
<keyword evidence="2" id="KW-0862">Zinc</keyword>
<sequence length="665" mass="73751">MPPTRTSSTSQQSPSICFNCHKKQLKCNLGRKTPCSNCAKDSAKCVPYNRKRKDAPDRDDPKARRDSKDGGRKDKDKGKDRDKSKDKGKDDGHKKRKEGGSLARDLDAIVRIDPIDTTRGRYLGRSVNFDEPMQTPVLAKENPLISAADLQLLREQDAFTLPTNQVQHELITTFLEYGHTWTPIIDPAWLTGSAPSFLLLQALFVAASRMSPQPNDYGPPEDFYRRAKLLFFFGIERDPLIQLSSALLLHWYNPVGANTLVTDTSAFWLRTAESIAFQVGLHKEPDGGDRQKSLRRRLWWTMVLRDCITSAETGRPRTLNLSDSDIFPPSIDDFPEPDAEARIFPASVAISQRLGETVELCLRNELTAEHKRSLEDSLFRWAKQDFPSVAGPFPGYSMEARQVAIAYLANLIILDRAALDGLLSARSVLAGSFIVGIFREFLQSDYLCRLGSGFAFYASCAGLILIPAGRIDNAVLQELIGEEILMLKAALHILSRQWGTASDSLRTLRSVGKAKHGKRLHLDLSRMDETRAFFEPFDKTWCRLWAPLVENDGSQHVSRRRVEKQKSVLEPYAIAQANAWDIPPVPVEYPDPPSKGSGSGCADLGGAWLLRSAQAHAHSHSHSHSHSQSQSHPQSQSGGSRDRGHASSGSGRGSGAPLPGSERRG</sequence>
<dbReference type="OrthoDB" id="10251155at2759"/>
<dbReference type="InterPro" id="IPR052073">
    <property type="entry name" value="Amide_Lactam_Regulators"/>
</dbReference>
<keyword evidence="5" id="KW-0804">Transcription</keyword>
<comment type="caution">
    <text evidence="9">The sequence shown here is derived from an EMBL/GenBank/DDBJ whole genome shotgun (WGS) entry which is preliminary data.</text>
</comment>
<evidence type="ECO:0000313" key="9">
    <source>
        <dbReference type="EMBL" id="RDW61123.1"/>
    </source>
</evidence>
<dbReference type="SUPFAM" id="SSF57701">
    <property type="entry name" value="Zn2/Cys6 DNA-binding domain"/>
    <property type="match status" value="1"/>
</dbReference>
<evidence type="ECO:0000256" key="7">
    <source>
        <dbReference type="SAM" id="MobiDB-lite"/>
    </source>
</evidence>
<dbReference type="GO" id="GO:0003677">
    <property type="term" value="F:DNA binding"/>
    <property type="evidence" value="ECO:0007669"/>
    <property type="project" value="UniProtKB-KW"/>
</dbReference>
<reference evidence="9 10" key="1">
    <citation type="journal article" date="2018" name="IMA Fungus">
        <title>IMA Genome-F 9: Draft genome sequence of Annulohypoxylon stygium, Aspergillus mulundensis, Berkeleyomyces basicola (syn. Thielaviopsis basicola), Ceratocystis smalleyi, two Cercospora beticola strains, Coleophoma cylindrospora, Fusarium fracticaudum, Phialophora cf. hyalina, and Morchella septimelata.</title>
        <authorList>
            <person name="Wingfield B.D."/>
            <person name="Bills G.F."/>
            <person name="Dong Y."/>
            <person name="Huang W."/>
            <person name="Nel W.J."/>
            <person name="Swalarsk-Parry B.S."/>
            <person name="Vaghefi N."/>
            <person name="Wilken P.M."/>
            <person name="An Z."/>
            <person name="de Beer Z.W."/>
            <person name="De Vos L."/>
            <person name="Chen L."/>
            <person name="Duong T.A."/>
            <person name="Gao Y."/>
            <person name="Hammerbacher A."/>
            <person name="Kikkert J.R."/>
            <person name="Li Y."/>
            <person name="Li H."/>
            <person name="Li K."/>
            <person name="Li Q."/>
            <person name="Liu X."/>
            <person name="Ma X."/>
            <person name="Naidoo K."/>
            <person name="Pethybridge S.J."/>
            <person name="Sun J."/>
            <person name="Steenkamp E.T."/>
            <person name="van der Nest M.A."/>
            <person name="van Wyk S."/>
            <person name="Wingfield M.J."/>
            <person name="Xiong C."/>
            <person name="Yue Q."/>
            <person name="Zhang X."/>
        </authorList>
    </citation>
    <scope>NUCLEOTIDE SEQUENCE [LARGE SCALE GENOMIC DNA]</scope>
    <source>
        <strain evidence="9 10">DSM 5745</strain>
    </source>
</reference>
<feature type="compositionally biased region" description="Low complexity" evidence="7">
    <location>
        <begin position="626"/>
        <end position="639"/>
    </location>
</feature>
<dbReference type="InterPro" id="IPR036864">
    <property type="entry name" value="Zn2-C6_fun-type_DNA-bd_sf"/>
</dbReference>
<evidence type="ECO:0000256" key="3">
    <source>
        <dbReference type="ARBA" id="ARBA00023015"/>
    </source>
</evidence>
<evidence type="ECO:0000256" key="1">
    <source>
        <dbReference type="ARBA" id="ARBA00022723"/>
    </source>
</evidence>
<dbReference type="PROSITE" id="PS50048">
    <property type="entry name" value="ZN2_CY6_FUNGAL_2"/>
    <property type="match status" value="1"/>
</dbReference>
<dbReference type="PANTHER" id="PTHR47171">
    <property type="entry name" value="FARA-RELATED"/>
    <property type="match status" value="1"/>
</dbReference>
<feature type="compositionally biased region" description="Low complexity" evidence="7">
    <location>
        <begin position="655"/>
        <end position="665"/>
    </location>
</feature>
<evidence type="ECO:0000256" key="4">
    <source>
        <dbReference type="ARBA" id="ARBA00023125"/>
    </source>
</evidence>
<dbReference type="Pfam" id="PF04082">
    <property type="entry name" value="Fungal_trans"/>
    <property type="match status" value="1"/>
</dbReference>
<feature type="region of interest" description="Disordered" evidence="7">
    <location>
        <begin position="30"/>
        <end position="100"/>
    </location>
</feature>